<sequence length="201" mass="22296">MGYGMSMSMRKPYPSDLTDEQWELVEPVITAWKARHPSVSGHQGKYAMREIVNAILYQNRTGCQWEFLPHDMPPPGTVKYYFYLWRDEGTDQDIHDLLRWQLREKRKRLADPSLVVLDTQSIHVAVGVPATTTGRDAAKRVPGRKRCLAVDVLGLVVAVVVLAASAHENTAGIALLDQVAGQSGSDGPCQSPLTDFSPILL</sequence>
<proteinExistence type="predicted"/>
<evidence type="ECO:0000313" key="4">
    <source>
        <dbReference type="Proteomes" id="UP001499990"/>
    </source>
</evidence>
<dbReference type="InterPro" id="IPR002559">
    <property type="entry name" value="Transposase_11"/>
</dbReference>
<dbReference type="Pfam" id="PF01609">
    <property type="entry name" value="DDE_Tnp_1"/>
    <property type="match status" value="1"/>
</dbReference>
<dbReference type="PANTHER" id="PTHR30007">
    <property type="entry name" value="PHP DOMAIN PROTEIN"/>
    <property type="match status" value="1"/>
</dbReference>
<keyword evidence="4" id="KW-1185">Reference proteome</keyword>
<dbReference type="InterPro" id="IPR025161">
    <property type="entry name" value="IS402-like_dom"/>
</dbReference>
<feature type="domain" description="Transposase IS4-like" evidence="1">
    <location>
        <begin position="111"/>
        <end position="180"/>
    </location>
</feature>
<dbReference type="Pfam" id="PF13340">
    <property type="entry name" value="DUF4096"/>
    <property type="match status" value="1"/>
</dbReference>
<reference evidence="4" key="1">
    <citation type="journal article" date="2019" name="Int. J. Syst. Evol. Microbiol.">
        <title>The Global Catalogue of Microorganisms (GCM) 10K type strain sequencing project: providing services to taxonomists for standard genome sequencing and annotation.</title>
        <authorList>
            <consortium name="The Broad Institute Genomics Platform"/>
            <consortium name="The Broad Institute Genome Sequencing Center for Infectious Disease"/>
            <person name="Wu L."/>
            <person name="Ma J."/>
        </authorList>
    </citation>
    <scope>NUCLEOTIDE SEQUENCE [LARGE SCALE GENOMIC DNA]</scope>
    <source>
        <strain evidence="4">JCM 9651</strain>
    </source>
</reference>
<name>A0ABP6SGB8_9ACTN</name>
<accession>A0ABP6SGB8</accession>
<dbReference type="NCBIfam" id="NF033580">
    <property type="entry name" value="transpos_IS5_3"/>
    <property type="match status" value="1"/>
</dbReference>
<dbReference type="PANTHER" id="PTHR30007:SF0">
    <property type="entry name" value="TRANSPOSASE"/>
    <property type="match status" value="1"/>
</dbReference>
<evidence type="ECO:0000313" key="3">
    <source>
        <dbReference type="EMBL" id="GAA3375676.1"/>
    </source>
</evidence>
<comment type="caution">
    <text evidence="3">The sequence shown here is derived from an EMBL/GenBank/DDBJ whole genome shotgun (WGS) entry which is preliminary data.</text>
</comment>
<dbReference type="EMBL" id="BAAAYL010000001">
    <property type="protein sequence ID" value="GAA3375676.1"/>
    <property type="molecule type" value="Genomic_DNA"/>
</dbReference>
<protein>
    <recommendedName>
        <fullName evidence="5">Transposase</fullName>
    </recommendedName>
</protein>
<evidence type="ECO:0008006" key="5">
    <source>
        <dbReference type="Google" id="ProtNLM"/>
    </source>
</evidence>
<feature type="domain" description="Insertion element IS402-like" evidence="2">
    <location>
        <begin position="17"/>
        <end position="95"/>
    </location>
</feature>
<dbReference type="Proteomes" id="UP001499990">
    <property type="component" value="Unassembled WGS sequence"/>
</dbReference>
<organism evidence="3 4">
    <name type="scientific">Streptomyces sannanensis</name>
    <dbReference type="NCBI Taxonomy" id="285536"/>
    <lineage>
        <taxon>Bacteria</taxon>
        <taxon>Bacillati</taxon>
        <taxon>Actinomycetota</taxon>
        <taxon>Actinomycetes</taxon>
        <taxon>Kitasatosporales</taxon>
        <taxon>Streptomycetaceae</taxon>
        <taxon>Streptomyces</taxon>
    </lineage>
</organism>
<gene>
    <name evidence="3" type="ORF">GCM10020367_44400</name>
</gene>
<evidence type="ECO:0000259" key="2">
    <source>
        <dbReference type="Pfam" id="PF13340"/>
    </source>
</evidence>
<evidence type="ECO:0000259" key="1">
    <source>
        <dbReference type="Pfam" id="PF01609"/>
    </source>
</evidence>